<reference evidence="3" key="1">
    <citation type="journal article" date="2019" name="Int. J. Syst. Evol. Microbiol.">
        <title>The Global Catalogue of Microorganisms (GCM) 10K type strain sequencing project: providing services to taxonomists for standard genome sequencing and annotation.</title>
        <authorList>
            <consortium name="The Broad Institute Genomics Platform"/>
            <consortium name="The Broad Institute Genome Sequencing Center for Infectious Disease"/>
            <person name="Wu L."/>
            <person name="Ma J."/>
        </authorList>
    </citation>
    <scope>NUCLEOTIDE SEQUENCE [LARGE SCALE GENOMIC DNA]</scope>
    <source>
        <strain evidence="3">JCM 15503</strain>
    </source>
</reference>
<evidence type="ECO:0000313" key="2">
    <source>
        <dbReference type="EMBL" id="GAA0768097.1"/>
    </source>
</evidence>
<dbReference type="EMBL" id="BAAAEW010000047">
    <property type="protein sequence ID" value="GAA0768097.1"/>
    <property type="molecule type" value="Genomic_DNA"/>
</dbReference>
<keyword evidence="1" id="KW-0732">Signal</keyword>
<evidence type="ECO:0000256" key="1">
    <source>
        <dbReference type="SAM" id="SignalP"/>
    </source>
</evidence>
<accession>A0ABP3VSA2</accession>
<dbReference type="Proteomes" id="UP001500279">
    <property type="component" value="Unassembled WGS sequence"/>
</dbReference>
<feature type="signal peptide" evidence="1">
    <location>
        <begin position="1"/>
        <end position="35"/>
    </location>
</feature>
<dbReference type="RefSeq" id="WP_141285692.1">
    <property type="nucleotide sequence ID" value="NZ_BAAAEW010000047.1"/>
</dbReference>
<protein>
    <submittedName>
        <fullName evidence="2">Uncharacterized protein</fullName>
    </submittedName>
</protein>
<feature type="chain" id="PRO_5045630742" evidence="1">
    <location>
        <begin position="36"/>
        <end position="217"/>
    </location>
</feature>
<evidence type="ECO:0000313" key="3">
    <source>
        <dbReference type="Proteomes" id="UP001500279"/>
    </source>
</evidence>
<comment type="caution">
    <text evidence="2">The sequence shown here is derived from an EMBL/GenBank/DDBJ whole genome shotgun (WGS) entry which is preliminary data.</text>
</comment>
<keyword evidence="3" id="KW-1185">Reference proteome</keyword>
<name>A0ABP3VSA2_9BURK</name>
<gene>
    <name evidence="2" type="ORF">GCM10009107_57640</name>
</gene>
<proteinExistence type="predicted"/>
<sequence>MHTVDSRFSARQTFRHALLAGVMGAATLAASAASAASAATVGDGLRLNGDSAAWPQWQTRLSIGAQPLGPAPNMLDSRLSLGASLAGDRYFDIGRIGDGGGLRATGALLFGSPSVALGAPGAYGSGSLLMSRATFGGSSQASESALDTTATPYLGMGYTAWWARSGLGLSADLGLLATRNAGGSRRLLSGNPNSGLDDPSRPYQLAPVLQVQLSYSF</sequence>
<organism evidence="2 3">
    <name type="scientific">Ideonella azotifigens</name>
    <dbReference type="NCBI Taxonomy" id="513160"/>
    <lineage>
        <taxon>Bacteria</taxon>
        <taxon>Pseudomonadati</taxon>
        <taxon>Pseudomonadota</taxon>
        <taxon>Betaproteobacteria</taxon>
        <taxon>Burkholderiales</taxon>
        <taxon>Sphaerotilaceae</taxon>
        <taxon>Ideonella</taxon>
    </lineage>
</organism>